<evidence type="ECO:0000256" key="5">
    <source>
        <dbReference type="ARBA" id="ARBA00023136"/>
    </source>
</evidence>
<feature type="transmembrane region" description="Helical" evidence="6">
    <location>
        <begin position="7"/>
        <end position="29"/>
    </location>
</feature>
<evidence type="ECO:0000256" key="1">
    <source>
        <dbReference type="ARBA" id="ARBA00004141"/>
    </source>
</evidence>
<keyword evidence="3 6" id="KW-0812">Transmembrane</keyword>
<evidence type="ECO:0000256" key="3">
    <source>
        <dbReference type="ARBA" id="ARBA00022692"/>
    </source>
</evidence>
<sequence length="156" mass="17871">MGLISDPFLFVIALIDTGSVLFLLVYYVITLSDLECDYLNAQECCSKLNMGVLPKLIAHSFLVFLLLIQGQLMLTLANIPMTIWLFYEYFSVPSGNMGVYDPTEIHNRSQLKKYIRDVMIHLGYCLVFLFIYLYCLIIVLLKGDPINRNEDDIIDA</sequence>
<organism evidence="8">
    <name type="scientific">Harpegnathos saltator</name>
    <name type="common">Jerdon's jumping ant</name>
    <dbReference type="NCBI Taxonomy" id="610380"/>
    <lineage>
        <taxon>Eukaryota</taxon>
        <taxon>Metazoa</taxon>
        <taxon>Ecdysozoa</taxon>
        <taxon>Arthropoda</taxon>
        <taxon>Hexapoda</taxon>
        <taxon>Insecta</taxon>
        <taxon>Pterygota</taxon>
        <taxon>Neoptera</taxon>
        <taxon>Endopterygota</taxon>
        <taxon>Hymenoptera</taxon>
        <taxon>Apocrita</taxon>
        <taxon>Aculeata</taxon>
        <taxon>Formicoidea</taxon>
        <taxon>Formicidae</taxon>
        <taxon>Ponerinae</taxon>
        <taxon>Ponerini</taxon>
        <taxon>Harpegnathos</taxon>
    </lineage>
</organism>
<dbReference type="GO" id="GO:0016020">
    <property type="term" value="C:membrane"/>
    <property type="evidence" value="ECO:0007669"/>
    <property type="project" value="UniProtKB-SubCell"/>
</dbReference>
<dbReference type="STRING" id="610380.E2BMN7"/>
<dbReference type="InParanoid" id="E2BMN7"/>
<evidence type="ECO:0000256" key="4">
    <source>
        <dbReference type="ARBA" id="ARBA00022989"/>
    </source>
</evidence>
<keyword evidence="4 6" id="KW-1133">Transmembrane helix</keyword>
<name>E2BMN7_HARSA</name>
<dbReference type="InterPro" id="IPR003377">
    <property type="entry name" value="Cornichon"/>
</dbReference>
<keyword evidence="5 6" id="KW-0472">Membrane</keyword>
<feature type="transmembrane region" description="Helical" evidence="6">
    <location>
        <begin position="56"/>
        <end position="87"/>
    </location>
</feature>
<gene>
    <name evidence="7" type="ORF">EAI_04002</name>
</gene>
<dbReference type="Proteomes" id="UP000008237">
    <property type="component" value="Unassembled WGS sequence"/>
</dbReference>
<dbReference type="PhylomeDB" id="E2BMN7"/>
<evidence type="ECO:0000313" key="7">
    <source>
        <dbReference type="EMBL" id="EFN83055.1"/>
    </source>
</evidence>
<reference evidence="7 8" key="1">
    <citation type="journal article" date="2010" name="Science">
        <title>Genomic comparison of the ants Camponotus floridanus and Harpegnathos saltator.</title>
        <authorList>
            <person name="Bonasio R."/>
            <person name="Zhang G."/>
            <person name="Ye C."/>
            <person name="Mutti N.S."/>
            <person name="Fang X."/>
            <person name="Qin N."/>
            <person name="Donahue G."/>
            <person name="Yang P."/>
            <person name="Li Q."/>
            <person name="Li C."/>
            <person name="Zhang P."/>
            <person name="Huang Z."/>
            <person name="Berger S.L."/>
            <person name="Reinberg D."/>
            <person name="Wang J."/>
            <person name="Liebig J."/>
        </authorList>
    </citation>
    <scope>NUCLEOTIDE SEQUENCE [LARGE SCALE GENOMIC DNA]</scope>
    <source>
        <strain evidence="7 8">R22 G/1</strain>
    </source>
</reference>
<evidence type="ECO:0000256" key="2">
    <source>
        <dbReference type="ARBA" id="ARBA00010095"/>
    </source>
</evidence>
<comment type="subcellular location">
    <subcellularLocation>
        <location evidence="1">Membrane</location>
        <topology evidence="1">Multi-pass membrane protein</topology>
    </subcellularLocation>
</comment>
<dbReference type="OMA" id="HKKECFI"/>
<dbReference type="EMBL" id="GL449275">
    <property type="protein sequence ID" value="EFN83055.1"/>
    <property type="molecule type" value="Genomic_DNA"/>
</dbReference>
<evidence type="ECO:0000256" key="6">
    <source>
        <dbReference type="SAM" id="Phobius"/>
    </source>
</evidence>
<proteinExistence type="inferred from homology"/>
<evidence type="ECO:0000313" key="8">
    <source>
        <dbReference type="Proteomes" id="UP000008237"/>
    </source>
</evidence>
<comment type="similarity">
    <text evidence="2">Belongs to the cornichon family.</text>
</comment>
<dbReference type="Pfam" id="PF03311">
    <property type="entry name" value="Cornichon"/>
    <property type="match status" value="1"/>
</dbReference>
<accession>E2BMN7</accession>
<protein>
    <submittedName>
        <fullName evidence="7">Protein cornichon-like protein 4</fullName>
    </submittedName>
</protein>
<dbReference type="GO" id="GO:0016192">
    <property type="term" value="P:vesicle-mediated transport"/>
    <property type="evidence" value="ECO:0007669"/>
    <property type="project" value="InterPro"/>
</dbReference>
<dbReference type="SMART" id="SM01398">
    <property type="entry name" value="Cornichon"/>
    <property type="match status" value="1"/>
</dbReference>
<dbReference type="OrthoDB" id="8775810at2759"/>
<dbReference type="FunCoup" id="E2BMN7">
    <property type="interactions" value="479"/>
</dbReference>
<dbReference type="AlphaFoldDB" id="E2BMN7"/>
<dbReference type="PANTHER" id="PTHR12290">
    <property type="entry name" value="CORNICHON-RELATED"/>
    <property type="match status" value="1"/>
</dbReference>
<feature type="transmembrane region" description="Helical" evidence="6">
    <location>
        <begin position="118"/>
        <end position="141"/>
    </location>
</feature>
<keyword evidence="8" id="KW-1185">Reference proteome</keyword>